<organism evidence="1 2">
    <name type="scientific">Halalkalicoccus paucihalophilus</name>
    <dbReference type="NCBI Taxonomy" id="1008153"/>
    <lineage>
        <taxon>Archaea</taxon>
        <taxon>Methanobacteriati</taxon>
        <taxon>Methanobacteriota</taxon>
        <taxon>Stenosarchaea group</taxon>
        <taxon>Halobacteria</taxon>
        <taxon>Halobacteriales</taxon>
        <taxon>Halococcaceae</taxon>
        <taxon>Halalkalicoccus</taxon>
    </lineage>
</organism>
<sequence>MPQCDECGQHVTADFHRVFADNDGTLYGCPNCLSATAIKNGKATGR</sequence>
<accession>A0A151A9V2</accession>
<comment type="caution">
    <text evidence="1">The sequence shown here is derived from an EMBL/GenBank/DDBJ whole genome shotgun (WGS) entry which is preliminary data.</text>
</comment>
<dbReference type="EMBL" id="LTAZ01000013">
    <property type="protein sequence ID" value="KYH24330.1"/>
    <property type="molecule type" value="Genomic_DNA"/>
</dbReference>
<evidence type="ECO:0008006" key="3">
    <source>
        <dbReference type="Google" id="ProtNLM"/>
    </source>
</evidence>
<dbReference type="InterPro" id="IPR055985">
    <property type="entry name" value="DUF7563"/>
</dbReference>
<dbReference type="AlphaFoldDB" id="A0A151A9V2"/>
<gene>
    <name evidence="1" type="ORF">HAPAU_33130</name>
</gene>
<dbReference type="OrthoDB" id="189700at2157"/>
<name>A0A151A9V2_9EURY</name>
<dbReference type="Proteomes" id="UP000075321">
    <property type="component" value="Unassembled WGS sequence"/>
</dbReference>
<dbReference type="PATRIC" id="fig|1008153.3.peg.3478"/>
<protein>
    <recommendedName>
        <fullName evidence="3">Small CPxCG-related zinc finger protein</fullName>
    </recommendedName>
</protein>
<evidence type="ECO:0000313" key="2">
    <source>
        <dbReference type="Proteomes" id="UP000075321"/>
    </source>
</evidence>
<evidence type="ECO:0000313" key="1">
    <source>
        <dbReference type="EMBL" id="KYH24330.1"/>
    </source>
</evidence>
<dbReference type="RefSeq" id="WP_169802673.1">
    <property type="nucleotide sequence ID" value="NZ_LTAZ01000013.1"/>
</dbReference>
<dbReference type="Pfam" id="PF24444">
    <property type="entry name" value="DUF7563"/>
    <property type="match status" value="1"/>
</dbReference>
<proteinExistence type="predicted"/>
<keyword evidence="2" id="KW-1185">Reference proteome</keyword>
<reference evidence="1 2" key="1">
    <citation type="submission" date="2016-02" db="EMBL/GenBank/DDBJ databases">
        <title>Genome sequence of Halalkalicoccus paucihalophilus DSM 24557.</title>
        <authorList>
            <person name="Poehlein A."/>
            <person name="Daniel R."/>
        </authorList>
    </citation>
    <scope>NUCLEOTIDE SEQUENCE [LARGE SCALE GENOMIC DNA]</scope>
    <source>
        <strain evidence="1 2">DSM 24557</strain>
    </source>
</reference>